<comment type="caution">
    <text evidence="4">The sequence shown here is derived from an EMBL/GenBank/DDBJ whole genome shotgun (WGS) entry which is preliminary data.</text>
</comment>
<evidence type="ECO:0000259" key="2">
    <source>
        <dbReference type="Pfam" id="PF25502"/>
    </source>
</evidence>
<evidence type="ECO:0000313" key="5">
    <source>
        <dbReference type="Proteomes" id="UP001140949"/>
    </source>
</evidence>
<evidence type="ECO:0000313" key="3">
    <source>
        <dbReference type="EMBL" id="KAJ6831236.1"/>
    </source>
</evidence>
<dbReference type="AlphaFoldDB" id="A0AAX6I2Q3"/>
<dbReference type="PANTHER" id="PTHR33913:SF1">
    <property type="entry name" value="DRBM DOMAIN-CONTAINING PROTEIN"/>
    <property type="match status" value="1"/>
</dbReference>
<gene>
    <name evidence="4" type="ORF">M6B38_277485</name>
    <name evidence="3" type="ORF">M6B38_349905</name>
</gene>
<dbReference type="Proteomes" id="UP001140949">
    <property type="component" value="Unassembled WGS sequence"/>
</dbReference>
<accession>A0AAX6I2Q3</accession>
<reference evidence="4" key="2">
    <citation type="submission" date="2023-04" db="EMBL/GenBank/DDBJ databases">
        <authorList>
            <person name="Bruccoleri R.E."/>
            <person name="Oakeley E.J."/>
            <person name="Faust A.-M."/>
            <person name="Dessus-Babus S."/>
            <person name="Altorfer M."/>
            <person name="Burckhardt D."/>
            <person name="Oertli M."/>
            <person name="Naumann U."/>
            <person name="Petersen F."/>
            <person name="Wong J."/>
        </authorList>
    </citation>
    <scope>NUCLEOTIDE SEQUENCE</scope>
    <source>
        <strain evidence="4">GSM-AAB239-AS_SAM_17_03QT</strain>
        <tissue evidence="4">Leaf</tissue>
    </source>
</reference>
<evidence type="ECO:0000313" key="4">
    <source>
        <dbReference type="EMBL" id="KAJ6847432.1"/>
    </source>
</evidence>
<evidence type="ECO:0008006" key="6">
    <source>
        <dbReference type="Google" id="ProtNLM"/>
    </source>
</evidence>
<dbReference type="EMBL" id="JANAVB010016919">
    <property type="protein sequence ID" value="KAJ6831236.1"/>
    <property type="molecule type" value="Genomic_DNA"/>
</dbReference>
<proteinExistence type="predicted"/>
<dbReference type="EMBL" id="JANAVB010005398">
    <property type="protein sequence ID" value="KAJ6847432.1"/>
    <property type="molecule type" value="Genomic_DNA"/>
</dbReference>
<feature type="domain" description="DUF7915" evidence="2">
    <location>
        <begin position="162"/>
        <end position="308"/>
    </location>
</feature>
<keyword evidence="5" id="KW-1185">Reference proteome</keyword>
<dbReference type="Pfam" id="PF25502">
    <property type="entry name" value="DUF7915"/>
    <property type="match status" value="1"/>
</dbReference>
<dbReference type="InterPro" id="IPR057237">
    <property type="entry name" value="DUF7915"/>
</dbReference>
<protein>
    <recommendedName>
        <fullName evidence="6">DRBM domain-containing protein</fullName>
    </recommendedName>
</protein>
<feature type="domain" description="DUF7913" evidence="1">
    <location>
        <begin position="11"/>
        <end position="126"/>
    </location>
</feature>
<organism evidence="4 5">
    <name type="scientific">Iris pallida</name>
    <name type="common">Sweet iris</name>
    <dbReference type="NCBI Taxonomy" id="29817"/>
    <lineage>
        <taxon>Eukaryota</taxon>
        <taxon>Viridiplantae</taxon>
        <taxon>Streptophyta</taxon>
        <taxon>Embryophyta</taxon>
        <taxon>Tracheophyta</taxon>
        <taxon>Spermatophyta</taxon>
        <taxon>Magnoliopsida</taxon>
        <taxon>Liliopsida</taxon>
        <taxon>Asparagales</taxon>
        <taxon>Iridaceae</taxon>
        <taxon>Iridoideae</taxon>
        <taxon>Irideae</taxon>
        <taxon>Iris</taxon>
    </lineage>
</organism>
<dbReference type="PANTHER" id="PTHR33913">
    <property type="entry name" value="ALEURONE LAYER MORPHOGENESIS PROTEIN"/>
    <property type="match status" value="1"/>
</dbReference>
<name>A0AAX6I2Q3_IRIPA</name>
<reference evidence="4" key="1">
    <citation type="journal article" date="2023" name="GigaByte">
        <title>Genome assembly of the bearded iris, Iris pallida Lam.</title>
        <authorList>
            <person name="Bruccoleri R.E."/>
            <person name="Oakeley E.J."/>
            <person name="Faust A.M.E."/>
            <person name="Altorfer M."/>
            <person name="Dessus-Babus S."/>
            <person name="Burckhardt D."/>
            <person name="Oertli M."/>
            <person name="Naumann U."/>
            <person name="Petersen F."/>
            <person name="Wong J."/>
        </authorList>
    </citation>
    <scope>NUCLEOTIDE SEQUENCE</scope>
    <source>
        <strain evidence="4">GSM-AAB239-AS_SAM_17_03QT</strain>
    </source>
</reference>
<dbReference type="Pfam" id="PF25500">
    <property type="entry name" value="DUF7913"/>
    <property type="match status" value="1"/>
</dbReference>
<sequence>MATSTGPSAPVPPEDTIEALMEHLIAPLLPLRDSGDDLPSARQQELVAKQMHAAVILYNYYHRKQFPSLEFLDFESFCKVASIAKQGLLKYMRHVNRCKEDLEGLNNLSITEELVMEACNVCTALDVSKNFPDVEGWPISKVAVFLVDPTKEKCLLHFSSITQGVWSLVEKVLEVPLQKLEERKVKRDASKKRTSDGPPVCAYETEEDIEHLAFSVVEQETGIGLSDLSILERHVTYSFGHEKESARLYIMKYDKVVSKELTEVPIVDVISSLEGPVVEGGTAPVITPVVEYFHILPYIEIVSNWLERETTSHGSLHMLQKEVVGENCSLVSSTIHFMEDHGLNKNSDLKEHQAMDSQNTKMIPSEHETTKNGLTSLNEWVELDKLIPLKHQGANDHSLQKRKKEDILNNDNKVKDVTYKKLSGSSNIGPSRVGNPCKVVDENLFLERDSMLALEVDEVKVKYDPNENKVDTRSEKTIKKPVEIVKDADNLFPMYGSSRTVIISQNITGCSRMKQQSNESSVENGHTEGIFTSEDAFINNNDEKSLLCGLTVSGDRSKEVDFDKYAALYQVMKSNKSDLSQATLRVLSKKRDELCLQERLIADEIAQCEMNIQTILNEAEGNMSSNAKPIIEALDVLCSSQVQVGAKVSSDKRCQLQAIKRRKLSEAVFSSKNPSQASYDHLIIIAELDDICCWNSWILPTYSVVPSVVNCQINGRFGATVTVRALDVELTCGGDLKGKPCEARDSAAGHMLNKLRSMAGHQQG</sequence>
<evidence type="ECO:0000259" key="1">
    <source>
        <dbReference type="Pfam" id="PF25500"/>
    </source>
</evidence>
<dbReference type="InterPro" id="IPR057235">
    <property type="entry name" value="DUF7913"/>
</dbReference>